<gene>
    <name evidence="3" type="ORF">S01H1_75917</name>
</gene>
<comment type="caution">
    <text evidence="3">The sequence shown here is derived from an EMBL/GenBank/DDBJ whole genome shotgun (WGS) entry which is preliminary data.</text>
</comment>
<sequence length="210" mass="23534">MENNVERFPILRLTREGGDSIEDVVAREFPITLILNDQELVTLLCSPADLRYLAVGFLYSEGLLESKDEIKKILVDDERGVVRLETVEKKELPQDVLFKRIISTGCGRGASFYSPADAASQKVESRMEISTDEVFALVNEFQHGSRLYLTTHGVHSAALCDRKSILVFGEDIGRHNAIDKIFGKCLLENIPTDNRVIITSGRITSEILHK</sequence>
<reference evidence="3" key="1">
    <citation type="journal article" date="2014" name="Front. Microbiol.">
        <title>High frequency of phylogenetically diverse reductive dehalogenase-homologous genes in deep subseafloor sedimentary metagenomes.</title>
        <authorList>
            <person name="Kawai M."/>
            <person name="Futagami T."/>
            <person name="Toyoda A."/>
            <person name="Takaki Y."/>
            <person name="Nishi S."/>
            <person name="Hori S."/>
            <person name="Arai W."/>
            <person name="Tsubouchi T."/>
            <person name="Morono Y."/>
            <person name="Uchiyama I."/>
            <person name="Ito T."/>
            <person name="Fujiyama A."/>
            <person name="Inagaki F."/>
            <person name="Takami H."/>
        </authorList>
    </citation>
    <scope>NUCLEOTIDE SEQUENCE</scope>
    <source>
        <strain evidence="3">Expedition CK06-06</strain>
    </source>
</reference>
<dbReference type="InterPro" id="IPR003786">
    <property type="entry name" value="FdhD"/>
</dbReference>
<evidence type="ECO:0000313" key="3">
    <source>
        <dbReference type="EMBL" id="GAG52265.1"/>
    </source>
</evidence>
<keyword evidence="2" id="KW-0501">Molybdenum cofactor biosynthesis</keyword>
<dbReference type="PANTHER" id="PTHR30592">
    <property type="entry name" value="FORMATE DEHYDROGENASE"/>
    <property type="match status" value="1"/>
</dbReference>
<dbReference type="Pfam" id="PF02634">
    <property type="entry name" value="FdhD-NarQ"/>
    <property type="match status" value="1"/>
</dbReference>
<dbReference type="GO" id="GO:0016783">
    <property type="term" value="F:sulfurtransferase activity"/>
    <property type="evidence" value="ECO:0007669"/>
    <property type="project" value="InterPro"/>
</dbReference>
<dbReference type="Gene3D" id="3.10.20.10">
    <property type="match status" value="1"/>
</dbReference>
<evidence type="ECO:0000256" key="2">
    <source>
        <dbReference type="ARBA" id="ARBA00023150"/>
    </source>
</evidence>
<dbReference type="GO" id="GO:0006777">
    <property type="term" value="P:Mo-molybdopterin cofactor biosynthetic process"/>
    <property type="evidence" value="ECO:0007669"/>
    <property type="project" value="UniProtKB-KW"/>
</dbReference>
<dbReference type="Gene3D" id="3.40.140.10">
    <property type="entry name" value="Cytidine Deaminase, domain 2"/>
    <property type="match status" value="1"/>
</dbReference>
<protein>
    <recommendedName>
        <fullName evidence="4">Formate dehydrogenase family accessory protein FdhD</fullName>
    </recommendedName>
</protein>
<dbReference type="AlphaFoldDB" id="X0Y8Y9"/>
<evidence type="ECO:0008006" key="4">
    <source>
        <dbReference type="Google" id="ProtNLM"/>
    </source>
</evidence>
<dbReference type="EMBL" id="BARS01050908">
    <property type="protein sequence ID" value="GAG52265.1"/>
    <property type="molecule type" value="Genomic_DNA"/>
</dbReference>
<dbReference type="NCBIfam" id="TIGR00129">
    <property type="entry name" value="fdhD_narQ"/>
    <property type="match status" value="1"/>
</dbReference>
<dbReference type="PANTHER" id="PTHR30592:SF1">
    <property type="entry name" value="SULFUR CARRIER PROTEIN FDHD"/>
    <property type="match status" value="1"/>
</dbReference>
<dbReference type="SUPFAM" id="SSF53927">
    <property type="entry name" value="Cytidine deaminase-like"/>
    <property type="match status" value="1"/>
</dbReference>
<proteinExistence type="predicted"/>
<organism evidence="3">
    <name type="scientific">marine sediment metagenome</name>
    <dbReference type="NCBI Taxonomy" id="412755"/>
    <lineage>
        <taxon>unclassified sequences</taxon>
        <taxon>metagenomes</taxon>
        <taxon>ecological metagenomes</taxon>
    </lineage>
</organism>
<feature type="non-terminal residue" evidence="3">
    <location>
        <position position="210"/>
    </location>
</feature>
<keyword evidence="1" id="KW-0963">Cytoplasm</keyword>
<dbReference type="InterPro" id="IPR016193">
    <property type="entry name" value="Cytidine_deaminase-like"/>
</dbReference>
<evidence type="ECO:0000256" key="1">
    <source>
        <dbReference type="ARBA" id="ARBA00022490"/>
    </source>
</evidence>
<name>X0Y8Y9_9ZZZZ</name>
<accession>X0Y8Y9</accession>